<gene>
    <name evidence="1" type="ORF">BN1047_04102</name>
</gene>
<evidence type="ECO:0000313" key="1">
    <source>
        <dbReference type="EMBL" id="CDQ46198.1"/>
    </source>
</evidence>
<reference evidence="1" key="2">
    <citation type="submission" date="2015-09" db="EMBL/GenBank/DDBJ databases">
        <title>Draft genome sequence of Mycobacterium neoaurum DSM 44074.</title>
        <authorList>
            <person name="Croce O."/>
            <person name="Robert C."/>
            <person name="Raoult D."/>
            <person name="Drancourt M."/>
        </authorList>
    </citation>
    <scope>NUCLEOTIDE SEQUENCE</scope>
    <source>
        <strain evidence="1">DSM 44074</strain>
    </source>
</reference>
<proteinExistence type="predicted"/>
<dbReference type="AlphaFoldDB" id="A0AAV2WQH8"/>
<evidence type="ECO:0000313" key="2">
    <source>
        <dbReference type="Proteomes" id="UP000028864"/>
    </source>
</evidence>
<dbReference type="EMBL" id="LK021340">
    <property type="protein sequence ID" value="CDQ46198.1"/>
    <property type="molecule type" value="Genomic_DNA"/>
</dbReference>
<dbReference type="RefSeq" id="WP_030134802.1">
    <property type="nucleotide sequence ID" value="NZ_LK021340.1"/>
</dbReference>
<accession>A0AAV2WQH8</accession>
<organism evidence="1 2">
    <name type="scientific">Mycolicibacterium neoaurum</name>
    <name type="common">Mycobacterium neoaurum</name>
    <dbReference type="NCBI Taxonomy" id="1795"/>
    <lineage>
        <taxon>Bacteria</taxon>
        <taxon>Bacillati</taxon>
        <taxon>Actinomycetota</taxon>
        <taxon>Actinomycetes</taxon>
        <taxon>Mycobacteriales</taxon>
        <taxon>Mycobacteriaceae</taxon>
        <taxon>Mycolicibacterium</taxon>
    </lineage>
</organism>
<name>A0AAV2WQH8_MYCNE</name>
<sequence>MTITPDDIRRLLDSADAEALLVLVEGRTAVISRAALDSDEFSGGLTCTSRPQLVETLGSADPSEHELTEQAAALDAAIANLGA</sequence>
<protein>
    <submittedName>
        <fullName evidence="1">FAD-dependent pyridine nucleotide-disulfide oxidoreductase</fullName>
    </submittedName>
</protein>
<reference evidence="1" key="1">
    <citation type="submission" date="2014-05" db="EMBL/GenBank/DDBJ databases">
        <authorList>
            <person name="Urmite Genomes"/>
        </authorList>
    </citation>
    <scope>NUCLEOTIDE SEQUENCE</scope>
    <source>
        <strain evidence="1">DSM 44074</strain>
    </source>
</reference>
<dbReference type="Proteomes" id="UP000028864">
    <property type="component" value="Unassembled WGS sequence"/>
</dbReference>